<reference evidence="2 3" key="1">
    <citation type="submission" date="2020-06" db="EMBL/GenBank/DDBJ databases">
        <title>Transcriptomic and genomic resources for Thalictrum thalictroides and T. hernandezii: Facilitating candidate gene discovery in an emerging model plant lineage.</title>
        <authorList>
            <person name="Arias T."/>
            <person name="Riano-Pachon D.M."/>
            <person name="Di Stilio V.S."/>
        </authorList>
    </citation>
    <scope>NUCLEOTIDE SEQUENCE [LARGE SCALE GENOMIC DNA]</scope>
    <source>
        <strain evidence="3">cv. WT478/WT964</strain>
        <tissue evidence="2">Leaves</tissue>
    </source>
</reference>
<dbReference type="CDD" id="cd22160">
    <property type="entry name" value="F-box_AtFBL13-like"/>
    <property type="match status" value="1"/>
</dbReference>
<dbReference type="InterPro" id="IPR001810">
    <property type="entry name" value="F-box_dom"/>
</dbReference>
<dbReference type="InterPro" id="IPR053772">
    <property type="entry name" value="At1g61320/At1g61330-like"/>
</dbReference>
<organism evidence="2 3">
    <name type="scientific">Thalictrum thalictroides</name>
    <name type="common">Rue-anemone</name>
    <name type="synonym">Anemone thalictroides</name>
    <dbReference type="NCBI Taxonomy" id="46969"/>
    <lineage>
        <taxon>Eukaryota</taxon>
        <taxon>Viridiplantae</taxon>
        <taxon>Streptophyta</taxon>
        <taxon>Embryophyta</taxon>
        <taxon>Tracheophyta</taxon>
        <taxon>Spermatophyta</taxon>
        <taxon>Magnoliopsida</taxon>
        <taxon>Ranunculales</taxon>
        <taxon>Ranunculaceae</taxon>
        <taxon>Thalictroideae</taxon>
        <taxon>Thalictrum</taxon>
    </lineage>
</organism>
<dbReference type="InterPro" id="IPR053781">
    <property type="entry name" value="F-box_AtFBL13-like"/>
</dbReference>
<dbReference type="SUPFAM" id="SSF81383">
    <property type="entry name" value="F-box domain"/>
    <property type="match status" value="1"/>
</dbReference>
<accession>A0A7J6VM82</accession>
<dbReference type="SUPFAM" id="SSF52047">
    <property type="entry name" value="RNI-like"/>
    <property type="match status" value="1"/>
</dbReference>
<feature type="domain" description="F-box" evidence="1">
    <location>
        <begin position="20"/>
        <end position="69"/>
    </location>
</feature>
<evidence type="ECO:0000259" key="1">
    <source>
        <dbReference type="PROSITE" id="PS50181"/>
    </source>
</evidence>
<dbReference type="Pfam" id="PF24758">
    <property type="entry name" value="LRR_At5g56370"/>
    <property type="match status" value="1"/>
</dbReference>
<proteinExistence type="predicted"/>
<dbReference type="PROSITE" id="PS50181">
    <property type="entry name" value="FBOX"/>
    <property type="match status" value="1"/>
</dbReference>
<dbReference type="Proteomes" id="UP000554482">
    <property type="component" value="Unassembled WGS sequence"/>
</dbReference>
<dbReference type="InterPro" id="IPR036047">
    <property type="entry name" value="F-box-like_dom_sf"/>
</dbReference>
<dbReference type="AlphaFoldDB" id="A0A7J6VM82"/>
<dbReference type="Pfam" id="PF00646">
    <property type="entry name" value="F-box"/>
    <property type="match status" value="1"/>
</dbReference>
<keyword evidence="3" id="KW-1185">Reference proteome</keyword>
<gene>
    <name evidence="2" type="ORF">FRX31_025139</name>
</gene>
<evidence type="ECO:0000313" key="2">
    <source>
        <dbReference type="EMBL" id="KAF5185275.1"/>
    </source>
</evidence>
<dbReference type="InterPro" id="IPR032675">
    <property type="entry name" value="LRR_dom_sf"/>
</dbReference>
<dbReference type="EMBL" id="JABWDY010030918">
    <property type="protein sequence ID" value="KAF5185275.1"/>
    <property type="molecule type" value="Genomic_DNA"/>
</dbReference>
<dbReference type="InterPro" id="IPR055411">
    <property type="entry name" value="LRR_FXL15/At3g58940/PEG3-like"/>
</dbReference>
<protein>
    <submittedName>
        <fullName evidence="2">F-box/FBD/LRR-repeat protein</fullName>
    </submittedName>
</protein>
<dbReference type="PANTHER" id="PTHR34145">
    <property type="entry name" value="OS02G0105600 PROTEIN"/>
    <property type="match status" value="1"/>
</dbReference>
<comment type="caution">
    <text evidence="2">The sequence shown here is derived from an EMBL/GenBank/DDBJ whole genome shotgun (WGS) entry which is preliminary data.</text>
</comment>
<sequence length="432" mass="49923">MESDPKKMMHMLQQEMGKSLDRISNLPKEIIDEILKRMPIRDAVKTSMLSTCWRYKWMSIMSDLVFDTHSILPSVEQANLVNFVYNVLLRHDGTIVTKFVINKFLECGCSDDVNRWIVVLSRKMLKELELMFNSSLEWYQLPTCVFSCKELTTLKLNYCILKLPSGFQGFRHLIRLELHGVCIANEAFETLVTKSPLLVAVYVFWCYSLTHVKICHAPNLMLFAISGLYESIKFCNTPNLKMVGLFKSVPGIGSISFRLDEVVDLLVGIHRVAMSQPFVELSSSDVFPDKLPLIYPCLKLARLDVNFEDSRQILAILCLFRSSPNLEKLEIKVLSDQHSVLSAQECFWESRLRQEKNVCARVKYLSMSAFKGMQHELGFVQFIMLNAVMLEYVTIKWKGNDYKNHEKLCIEKKMRQFKKASSYAEIRFPSQA</sequence>
<evidence type="ECO:0000313" key="3">
    <source>
        <dbReference type="Proteomes" id="UP000554482"/>
    </source>
</evidence>
<dbReference type="OrthoDB" id="1424615at2759"/>
<name>A0A7J6VM82_THATH</name>
<dbReference type="Gene3D" id="3.80.10.10">
    <property type="entry name" value="Ribonuclease Inhibitor"/>
    <property type="match status" value="1"/>
</dbReference>
<dbReference type="PANTHER" id="PTHR34145:SF28">
    <property type="entry name" value="F-BOX DOMAIN-CONTAINING PROTEIN"/>
    <property type="match status" value="1"/>
</dbReference>